<gene>
    <name evidence="3" type="ORF">H8K52_09470</name>
</gene>
<name>A0ABR6X403_9BURK</name>
<dbReference type="PANTHER" id="PTHR35894:SF7">
    <property type="entry name" value="GENERAL SECRETION PATHWAY PROTEIN A-RELATED"/>
    <property type="match status" value="1"/>
</dbReference>
<comment type="caution">
    <text evidence="3">The sequence shown here is derived from an EMBL/GenBank/DDBJ whole genome shotgun (WGS) entry which is preliminary data.</text>
</comment>
<evidence type="ECO:0000259" key="2">
    <source>
        <dbReference type="Pfam" id="PF13401"/>
    </source>
</evidence>
<dbReference type="SUPFAM" id="SSF52540">
    <property type="entry name" value="P-loop containing nucleoside triphosphate hydrolases"/>
    <property type="match status" value="1"/>
</dbReference>
<dbReference type="InterPro" id="IPR052026">
    <property type="entry name" value="ExeA_AAA_ATPase_DNA-bind"/>
</dbReference>
<dbReference type="InterPro" id="IPR027417">
    <property type="entry name" value="P-loop_NTPase"/>
</dbReference>
<sequence>MVKISRYQSHFGLHDSPFGITPDTSFFFSCGSHLEALNTLLVAAESGEGFIKITGEVGTGKTLLCRQFLKMLDDSFVTAYIPNPLLDPHTLLLVLADDLGIPQEKNSEQHEVLKAINQHLLELAKSDKRVLLCIDEAQALPIETLEAIRLLSNLETEKRKLLQIVLFGQPELDHRLARNDIRQLAQRISFHYRLRSLSLDEARFYIQHRLRVAGYSEIRLFSSNAIFVLWLASAGVPRMLNILANKAMMLAFGEARHQIGIKQVIAAIRDTEATPLVKIMRRMLTMSIVLTLLGTSLILAFRWQSGV</sequence>
<feature type="transmembrane region" description="Helical" evidence="1">
    <location>
        <begin position="220"/>
        <end position="240"/>
    </location>
</feature>
<dbReference type="RefSeq" id="WP_186922653.1">
    <property type="nucleotide sequence ID" value="NZ_JACOFW010000008.1"/>
</dbReference>
<organism evidence="3 4">
    <name type="scientific">Undibacterium seohonense</name>
    <dbReference type="NCBI Taxonomy" id="1344950"/>
    <lineage>
        <taxon>Bacteria</taxon>
        <taxon>Pseudomonadati</taxon>
        <taxon>Pseudomonadota</taxon>
        <taxon>Betaproteobacteria</taxon>
        <taxon>Burkholderiales</taxon>
        <taxon>Oxalobacteraceae</taxon>
        <taxon>Undibacterium</taxon>
    </lineage>
</organism>
<proteinExistence type="predicted"/>
<dbReference type="Proteomes" id="UP000648257">
    <property type="component" value="Unassembled WGS sequence"/>
</dbReference>
<keyword evidence="1" id="KW-0812">Transmembrane</keyword>
<keyword evidence="1" id="KW-0472">Membrane</keyword>
<dbReference type="Pfam" id="PF13401">
    <property type="entry name" value="AAA_22"/>
    <property type="match status" value="1"/>
</dbReference>
<reference evidence="3 4" key="1">
    <citation type="submission" date="2020-08" db="EMBL/GenBank/DDBJ databases">
        <title>Novel species isolated from subtropical streams in China.</title>
        <authorList>
            <person name="Lu H."/>
        </authorList>
    </citation>
    <scope>NUCLEOTIDE SEQUENCE [LARGE SCALE GENOMIC DNA]</scope>
    <source>
        <strain evidence="3 4">KACC 16656</strain>
    </source>
</reference>
<evidence type="ECO:0000313" key="3">
    <source>
        <dbReference type="EMBL" id="MBC3807570.1"/>
    </source>
</evidence>
<dbReference type="Gene3D" id="3.40.50.300">
    <property type="entry name" value="P-loop containing nucleotide triphosphate hydrolases"/>
    <property type="match status" value="1"/>
</dbReference>
<keyword evidence="1" id="KW-1133">Transmembrane helix</keyword>
<evidence type="ECO:0000313" key="4">
    <source>
        <dbReference type="Proteomes" id="UP000648257"/>
    </source>
</evidence>
<dbReference type="PANTHER" id="PTHR35894">
    <property type="entry name" value="GENERAL SECRETION PATHWAY PROTEIN A-RELATED"/>
    <property type="match status" value="1"/>
</dbReference>
<evidence type="ECO:0000256" key="1">
    <source>
        <dbReference type="SAM" id="Phobius"/>
    </source>
</evidence>
<dbReference type="InterPro" id="IPR049945">
    <property type="entry name" value="AAA_22"/>
</dbReference>
<feature type="transmembrane region" description="Helical" evidence="1">
    <location>
        <begin position="283"/>
        <end position="303"/>
    </location>
</feature>
<protein>
    <submittedName>
        <fullName evidence="3">AAA family ATPase</fullName>
    </submittedName>
</protein>
<feature type="domain" description="ORC1/DEAH AAA+ ATPase" evidence="2">
    <location>
        <begin position="46"/>
        <end position="176"/>
    </location>
</feature>
<dbReference type="EMBL" id="JACOFW010000008">
    <property type="protein sequence ID" value="MBC3807570.1"/>
    <property type="molecule type" value="Genomic_DNA"/>
</dbReference>
<accession>A0ABR6X403</accession>
<keyword evidence="4" id="KW-1185">Reference proteome</keyword>